<reference evidence="2 3" key="1">
    <citation type="submission" date="2019-10" db="EMBL/GenBank/DDBJ databases">
        <authorList>
            <person name="Karimi E."/>
        </authorList>
    </citation>
    <scope>NUCLEOTIDE SEQUENCE [LARGE SCALE GENOMIC DNA]</scope>
    <source>
        <strain evidence="2">Aeromonas sp. 8C</strain>
    </source>
</reference>
<dbReference type="AlphaFoldDB" id="A0A653L2G9"/>
<proteinExistence type="predicted"/>
<name>A0A653L2G9_AERVE</name>
<feature type="region of interest" description="Disordered" evidence="1">
    <location>
        <begin position="1"/>
        <end position="20"/>
    </location>
</feature>
<dbReference type="Proteomes" id="UP000439123">
    <property type="component" value="Unassembled WGS sequence"/>
</dbReference>
<accession>A0A653L2G9</accession>
<organism evidence="2 3">
    <name type="scientific">Aeromonas veronii</name>
    <dbReference type="NCBI Taxonomy" id="654"/>
    <lineage>
        <taxon>Bacteria</taxon>
        <taxon>Pseudomonadati</taxon>
        <taxon>Pseudomonadota</taxon>
        <taxon>Gammaproteobacteria</taxon>
        <taxon>Aeromonadales</taxon>
        <taxon>Aeromonadaceae</taxon>
        <taxon>Aeromonas</taxon>
    </lineage>
</organism>
<gene>
    <name evidence="2" type="ORF">AERO8C_20265</name>
</gene>
<dbReference type="EMBL" id="CABWLC010000012">
    <property type="protein sequence ID" value="VXA85115.1"/>
    <property type="molecule type" value="Genomic_DNA"/>
</dbReference>
<protein>
    <submittedName>
        <fullName evidence="2">Uncharacterized protein</fullName>
    </submittedName>
</protein>
<dbReference type="AntiFam" id="ANF00012">
    <property type="entry name" value="tRNA translation"/>
</dbReference>
<sequence length="64" mass="7154">MQKRVGSLLSEFGAGNETRTRDPDLGKVVLYQLSYSRIGLADCLTTRTHSSDVPRPVNQKYLIT</sequence>
<evidence type="ECO:0000313" key="3">
    <source>
        <dbReference type="Proteomes" id="UP000439123"/>
    </source>
</evidence>
<evidence type="ECO:0000313" key="2">
    <source>
        <dbReference type="EMBL" id="VXA85115.1"/>
    </source>
</evidence>
<evidence type="ECO:0000256" key="1">
    <source>
        <dbReference type="SAM" id="MobiDB-lite"/>
    </source>
</evidence>